<evidence type="ECO:0000313" key="1">
    <source>
        <dbReference type="EMBL" id="KAK7021322.1"/>
    </source>
</evidence>
<name>A0AAW0B781_9AGAR</name>
<proteinExistence type="predicted"/>
<reference evidence="1 2" key="1">
    <citation type="submission" date="2024-01" db="EMBL/GenBank/DDBJ databases">
        <title>A draft genome for a cacao thread blight-causing isolate of Paramarasmius palmivorus.</title>
        <authorList>
            <person name="Baruah I.K."/>
            <person name="Bukari Y."/>
            <person name="Amoako-Attah I."/>
            <person name="Meinhardt L.W."/>
            <person name="Bailey B.A."/>
            <person name="Cohen S.P."/>
        </authorList>
    </citation>
    <scope>NUCLEOTIDE SEQUENCE [LARGE SCALE GENOMIC DNA]</scope>
    <source>
        <strain evidence="1 2">GH-12</strain>
    </source>
</reference>
<dbReference type="AlphaFoldDB" id="A0AAW0B781"/>
<dbReference type="EMBL" id="JAYKXP010000172">
    <property type="protein sequence ID" value="KAK7021322.1"/>
    <property type="molecule type" value="Genomic_DNA"/>
</dbReference>
<dbReference type="Proteomes" id="UP001383192">
    <property type="component" value="Unassembled WGS sequence"/>
</dbReference>
<comment type="caution">
    <text evidence="1">The sequence shown here is derived from an EMBL/GenBank/DDBJ whole genome shotgun (WGS) entry which is preliminary data.</text>
</comment>
<organism evidence="1 2">
    <name type="scientific">Paramarasmius palmivorus</name>
    <dbReference type="NCBI Taxonomy" id="297713"/>
    <lineage>
        <taxon>Eukaryota</taxon>
        <taxon>Fungi</taxon>
        <taxon>Dikarya</taxon>
        <taxon>Basidiomycota</taxon>
        <taxon>Agaricomycotina</taxon>
        <taxon>Agaricomycetes</taxon>
        <taxon>Agaricomycetidae</taxon>
        <taxon>Agaricales</taxon>
        <taxon>Marasmiineae</taxon>
        <taxon>Marasmiaceae</taxon>
        <taxon>Paramarasmius</taxon>
    </lineage>
</organism>
<accession>A0AAW0B781</accession>
<gene>
    <name evidence="1" type="ORF">VNI00_017424</name>
</gene>
<keyword evidence="2" id="KW-1185">Reference proteome</keyword>
<protein>
    <submittedName>
        <fullName evidence="1">Uncharacterized protein</fullName>
    </submittedName>
</protein>
<sequence>MSVSGVDKGTLFEVVLPCHQEFFCRIVEAYPREGDLLRSVDSSKRPYDLFEELFLLRNIGEFPIRVQMMECERPMLTARFRRCMTAIVNTLVSVIEDTSARALVASALDCPAGVCGPDKDFSCMSTQQLWCVEVARLENFVLAYGETGPELVLAKRDIETLEWLRGSVAGCLGVEVLSGSDLYDIVDAVLSFGI</sequence>
<evidence type="ECO:0000313" key="2">
    <source>
        <dbReference type="Proteomes" id="UP001383192"/>
    </source>
</evidence>